<dbReference type="PIRSF" id="PIRSF036979">
    <property type="entry name" value="Arginase"/>
    <property type="match status" value="1"/>
</dbReference>
<dbReference type="Pfam" id="PF00491">
    <property type="entry name" value="Arginase"/>
    <property type="match status" value="1"/>
</dbReference>
<dbReference type="GO" id="GO:0008783">
    <property type="term" value="F:agmatinase activity"/>
    <property type="evidence" value="ECO:0007669"/>
    <property type="project" value="TreeGrafter"/>
</dbReference>
<evidence type="ECO:0000313" key="4">
    <source>
        <dbReference type="EMBL" id="SKB62887.1"/>
    </source>
</evidence>
<proteinExistence type="inferred from homology"/>
<reference evidence="4 5" key="1">
    <citation type="submission" date="2017-02" db="EMBL/GenBank/DDBJ databases">
        <authorList>
            <person name="Peterson S.W."/>
        </authorList>
    </citation>
    <scope>NUCLEOTIDE SEQUENCE [LARGE SCALE GENOMIC DNA]</scope>
    <source>
        <strain evidence="4 5">DSM 9653</strain>
    </source>
</reference>
<sequence length="286" mass="30158">MAVIGIGGATPYPKSAPHSASAPAAIRAASLRLAPRRGHYDFDLGEPLIQADTDLVDCGDLPFDARDLASNRSRIEAAFRTLLARGARPLLLGGDDSVQIPALKAFAELRGITLVQIDAHIDWRDEVEGERYGLSSTMRRASEMPGIATIVQIGARGIGSARLSDVEDALAFGARLVDMRTLRAKGVSHALDAIPPNRPVVICLDVDGLDPAAVPGVLGIAPGGLGYGDIVDLVHGVVAKAPIIGFNIVEFVPERDQGDIGTRTVCRLAMLGAGILAMSARRWPRP</sequence>
<protein>
    <submittedName>
        <fullName evidence="4">Agmatinase</fullName>
    </submittedName>
</protein>
<dbReference type="PANTHER" id="PTHR11358:SF26">
    <property type="entry name" value="GUANIDINO ACID HYDROLASE, MITOCHONDRIAL"/>
    <property type="match status" value="1"/>
</dbReference>
<organism evidence="4 5">
    <name type="scientific">Bosea thiooxidans</name>
    <dbReference type="NCBI Taxonomy" id="53254"/>
    <lineage>
        <taxon>Bacteria</taxon>
        <taxon>Pseudomonadati</taxon>
        <taxon>Pseudomonadota</taxon>
        <taxon>Alphaproteobacteria</taxon>
        <taxon>Hyphomicrobiales</taxon>
        <taxon>Boseaceae</taxon>
        <taxon>Bosea</taxon>
    </lineage>
</organism>
<dbReference type="Proteomes" id="UP000190130">
    <property type="component" value="Unassembled WGS sequence"/>
</dbReference>
<dbReference type="SUPFAM" id="SSF52768">
    <property type="entry name" value="Arginase/deacetylase"/>
    <property type="match status" value="1"/>
</dbReference>
<comment type="similarity">
    <text evidence="3">Belongs to the arginase family.</text>
</comment>
<dbReference type="InterPro" id="IPR023696">
    <property type="entry name" value="Ureohydrolase_dom_sf"/>
</dbReference>
<dbReference type="InterPro" id="IPR006035">
    <property type="entry name" value="Ureohydrolase"/>
</dbReference>
<dbReference type="GO" id="GO:0033389">
    <property type="term" value="P:putrescine biosynthetic process from arginine, via agmatine"/>
    <property type="evidence" value="ECO:0007669"/>
    <property type="project" value="TreeGrafter"/>
</dbReference>
<dbReference type="GO" id="GO:0046872">
    <property type="term" value="F:metal ion binding"/>
    <property type="evidence" value="ECO:0007669"/>
    <property type="project" value="UniProtKB-KW"/>
</dbReference>
<dbReference type="PANTHER" id="PTHR11358">
    <property type="entry name" value="ARGINASE/AGMATINASE"/>
    <property type="match status" value="1"/>
</dbReference>
<evidence type="ECO:0000256" key="2">
    <source>
        <dbReference type="ARBA" id="ARBA00022801"/>
    </source>
</evidence>
<dbReference type="EMBL" id="FUYX01000003">
    <property type="protein sequence ID" value="SKB62887.1"/>
    <property type="molecule type" value="Genomic_DNA"/>
</dbReference>
<dbReference type="Gene3D" id="3.40.800.10">
    <property type="entry name" value="Ureohydrolase domain"/>
    <property type="match status" value="1"/>
</dbReference>
<evidence type="ECO:0000313" key="5">
    <source>
        <dbReference type="Proteomes" id="UP000190130"/>
    </source>
</evidence>
<evidence type="ECO:0000256" key="1">
    <source>
        <dbReference type="ARBA" id="ARBA00022723"/>
    </source>
</evidence>
<gene>
    <name evidence="4" type="ORF">SAMN05660750_01649</name>
</gene>
<accession>A0A1T5CU41</accession>
<name>A0A1T5CU41_9HYPH</name>
<keyword evidence="2" id="KW-0378">Hydrolase</keyword>
<keyword evidence="1" id="KW-0479">Metal-binding</keyword>
<dbReference type="AlphaFoldDB" id="A0A1T5CU41"/>
<evidence type="ECO:0000256" key="3">
    <source>
        <dbReference type="PROSITE-ProRule" id="PRU00742"/>
    </source>
</evidence>
<dbReference type="PROSITE" id="PS51409">
    <property type="entry name" value="ARGINASE_2"/>
    <property type="match status" value="1"/>
</dbReference>